<dbReference type="SUPFAM" id="SSF47005">
    <property type="entry name" value="Peripheral subunit-binding domain of 2-oxo acid dehydrogenase complex"/>
    <property type="match status" value="1"/>
</dbReference>
<dbReference type="InterPro" id="IPR006257">
    <property type="entry name" value="LAT1"/>
</dbReference>
<reference evidence="10 11" key="1">
    <citation type="submission" date="2017-11" db="EMBL/GenBank/DDBJ databases">
        <title>De novo assembly and phasing of dikaryotic genomes from two isolates of Puccinia coronata f. sp. avenae, the causal agent of oat crown rust.</title>
        <authorList>
            <person name="Miller M.E."/>
            <person name="Zhang Y."/>
            <person name="Omidvar V."/>
            <person name="Sperschneider J."/>
            <person name="Schwessinger B."/>
            <person name="Raley C."/>
            <person name="Palmer J.M."/>
            <person name="Garnica D."/>
            <person name="Upadhyaya N."/>
            <person name="Rathjen J."/>
            <person name="Taylor J.M."/>
            <person name="Park R.F."/>
            <person name="Dodds P.N."/>
            <person name="Hirsch C.D."/>
            <person name="Kianian S.F."/>
            <person name="Figueroa M."/>
        </authorList>
    </citation>
    <scope>NUCLEOTIDE SEQUENCE [LARGE SCALE GENOMIC DNA]</scope>
    <source>
        <strain evidence="10">12SD80</strain>
    </source>
</reference>
<dbReference type="InterPro" id="IPR003016">
    <property type="entry name" value="2-oxoA_DH_lipoyl-BS"/>
</dbReference>
<sequence length="579" mass="61556">MGRLGWLKSIVPPAEFRATEASPVRNRFSTGWYGFTLLPTTRCPSQTRPGLDSTRLHSTPFNSAFSHCNSARYHILTDLNPFPRIPLRERSQHSLISSDIMFGALSRHALSTSALRRSTASSRQLHSSAQAYALSKFSMPAMSPTMTEGGIASWKKKEGESFAVGDVLLEIETDKATMDVEAQDEGKIAKIIMADGSKAVPVGKAIAIFAEEGDEVSSGELEKLIAESEASAAPPPKESTESKPSTPEPARETSKSSSASSSSTPPPSKHSSPSAPRDAIFATPSAKRIALEKGIPLASIKGSGPNGRILESDLSSYSKAGGASVSSSSSSSSGAAYEDLPVSNMRRTIANRLGASKRDVPHYYLTSEIQMDRVIRLRALFNKAAEERAASSKAGGLKAPTKLSVNDFVIKASALACADVPEVNSSWQEDFVRQNHHVDISVAVATPTGLITPIVTNVGSRGLGSISAEIKALATKAKNNQLAPHEYQGGTFTVSNLGMFGSVSHFTAIINSPQSCILAVGGAEKKLAIDDDPAGKGFKEVEVMKVTLSCDHRVVDGAVGARWLKAFKGYMENPLSFML</sequence>
<dbReference type="GO" id="GO:0045254">
    <property type="term" value="C:pyruvate dehydrogenase complex"/>
    <property type="evidence" value="ECO:0007669"/>
    <property type="project" value="UniProtKB-UniRule"/>
</dbReference>
<feature type="region of interest" description="Disordered" evidence="7">
    <location>
        <begin position="228"/>
        <end position="278"/>
    </location>
</feature>
<accession>A0A2N5U337</accession>
<keyword evidence="2 6" id="KW-0808">Transferase</keyword>
<dbReference type="GO" id="GO:0005739">
    <property type="term" value="C:mitochondrion"/>
    <property type="evidence" value="ECO:0007669"/>
    <property type="project" value="UniProtKB-SubCell"/>
</dbReference>
<comment type="similarity">
    <text evidence="1 6">Belongs to the 2-oxoacid dehydrogenase family.</text>
</comment>
<evidence type="ECO:0000313" key="10">
    <source>
        <dbReference type="EMBL" id="PLW32142.1"/>
    </source>
</evidence>
<evidence type="ECO:0000256" key="7">
    <source>
        <dbReference type="SAM" id="MobiDB-lite"/>
    </source>
</evidence>
<keyword evidence="4" id="KW-0809">Transit peptide</keyword>
<dbReference type="EC" id="2.3.1.12" evidence="6"/>
<dbReference type="InterPro" id="IPR000089">
    <property type="entry name" value="Biotin_lipoyl"/>
</dbReference>
<dbReference type="EMBL" id="PGCI01000250">
    <property type="protein sequence ID" value="PLW32142.1"/>
    <property type="molecule type" value="Genomic_DNA"/>
</dbReference>
<evidence type="ECO:0000256" key="4">
    <source>
        <dbReference type="ARBA" id="ARBA00022946"/>
    </source>
</evidence>
<feature type="compositionally biased region" description="Low complexity" evidence="7">
    <location>
        <begin position="255"/>
        <end position="276"/>
    </location>
</feature>
<dbReference type="SUPFAM" id="SSF51230">
    <property type="entry name" value="Single hybrid motif"/>
    <property type="match status" value="1"/>
</dbReference>
<dbReference type="Gene3D" id="2.40.50.100">
    <property type="match status" value="1"/>
</dbReference>
<dbReference type="InterPro" id="IPR036625">
    <property type="entry name" value="E3-bd_dom_sf"/>
</dbReference>
<keyword evidence="3 6" id="KW-0450">Lipoyl</keyword>
<dbReference type="InterPro" id="IPR011053">
    <property type="entry name" value="Single_hybrid_motif"/>
</dbReference>
<protein>
    <recommendedName>
        <fullName evidence="6">Acetyltransferase component of pyruvate dehydrogenase complex</fullName>
        <ecNumber evidence="6">2.3.1.12</ecNumber>
    </recommendedName>
</protein>
<keyword evidence="5 6" id="KW-0012">Acyltransferase</keyword>
<dbReference type="Gene3D" id="3.30.559.10">
    <property type="entry name" value="Chloramphenicol acetyltransferase-like domain"/>
    <property type="match status" value="1"/>
</dbReference>
<evidence type="ECO:0000259" key="9">
    <source>
        <dbReference type="PROSITE" id="PS51826"/>
    </source>
</evidence>
<dbReference type="PROSITE" id="PS50968">
    <property type="entry name" value="BIOTINYL_LIPOYL"/>
    <property type="match status" value="1"/>
</dbReference>
<evidence type="ECO:0000256" key="1">
    <source>
        <dbReference type="ARBA" id="ARBA00007317"/>
    </source>
</evidence>
<proteinExistence type="inferred from homology"/>
<evidence type="ECO:0000259" key="8">
    <source>
        <dbReference type="PROSITE" id="PS50968"/>
    </source>
</evidence>
<dbReference type="Pfam" id="PF00198">
    <property type="entry name" value="2-oxoacid_dh"/>
    <property type="match status" value="1"/>
</dbReference>
<comment type="cofactor">
    <cofactor evidence="6">
        <name>(R)-lipoate</name>
        <dbReference type="ChEBI" id="CHEBI:83088"/>
    </cofactor>
    <text evidence="6">Binds 1 lipoyl cofactor covalently.</text>
</comment>
<dbReference type="InterPro" id="IPR001078">
    <property type="entry name" value="2-oxoacid_DH_actylTfrase"/>
</dbReference>
<comment type="caution">
    <text evidence="10">The sequence shown here is derived from an EMBL/GenBank/DDBJ whole genome shotgun (WGS) entry which is preliminary data.</text>
</comment>
<dbReference type="GO" id="GO:0006086">
    <property type="term" value="P:pyruvate decarboxylation to acetyl-CoA"/>
    <property type="evidence" value="ECO:0007669"/>
    <property type="project" value="InterPro"/>
</dbReference>
<dbReference type="InterPro" id="IPR045257">
    <property type="entry name" value="E2/Pdx1"/>
</dbReference>
<dbReference type="Proteomes" id="UP000235392">
    <property type="component" value="Unassembled WGS sequence"/>
</dbReference>
<dbReference type="PANTHER" id="PTHR23151:SF90">
    <property type="entry name" value="DIHYDROLIPOYLLYSINE-RESIDUE ACETYLTRANSFERASE COMPONENT OF PYRUVATE DEHYDROGENASE COMPLEX, MITOCHONDRIAL-RELATED"/>
    <property type="match status" value="1"/>
</dbReference>
<comment type="function">
    <text evidence="6">The pyruvate dehydrogenase complex catalyzes the overall conversion of pyruvate to acetyl-CoA and CO(2).</text>
</comment>
<dbReference type="CDD" id="cd06849">
    <property type="entry name" value="lipoyl_domain"/>
    <property type="match status" value="1"/>
</dbReference>
<dbReference type="GO" id="GO:0004742">
    <property type="term" value="F:dihydrolipoyllysine-residue acetyltransferase activity"/>
    <property type="evidence" value="ECO:0007669"/>
    <property type="project" value="UniProtKB-UniRule"/>
</dbReference>
<dbReference type="PROSITE" id="PS51826">
    <property type="entry name" value="PSBD"/>
    <property type="match status" value="1"/>
</dbReference>
<dbReference type="PROSITE" id="PS00189">
    <property type="entry name" value="LIPOYL"/>
    <property type="match status" value="1"/>
</dbReference>
<gene>
    <name evidence="10" type="ORF">PCASD_20331</name>
</gene>
<evidence type="ECO:0000256" key="2">
    <source>
        <dbReference type="ARBA" id="ARBA00022679"/>
    </source>
</evidence>
<feature type="domain" description="Lipoyl-binding" evidence="8">
    <location>
        <begin position="134"/>
        <end position="210"/>
    </location>
</feature>
<dbReference type="Gene3D" id="4.10.320.10">
    <property type="entry name" value="E3-binding domain"/>
    <property type="match status" value="1"/>
</dbReference>
<evidence type="ECO:0000256" key="6">
    <source>
        <dbReference type="RuleBase" id="RU361137"/>
    </source>
</evidence>
<dbReference type="Pfam" id="PF00364">
    <property type="entry name" value="Biotin_lipoyl"/>
    <property type="match status" value="1"/>
</dbReference>
<evidence type="ECO:0000256" key="5">
    <source>
        <dbReference type="ARBA" id="ARBA00023315"/>
    </source>
</evidence>
<dbReference type="InterPro" id="IPR004167">
    <property type="entry name" value="PSBD"/>
</dbReference>
<evidence type="ECO:0000256" key="3">
    <source>
        <dbReference type="ARBA" id="ARBA00022823"/>
    </source>
</evidence>
<dbReference type="PANTHER" id="PTHR23151">
    <property type="entry name" value="DIHYDROLIPOAMIDE ACETYL/SUCCINYL-TRANSFERASE-RELATED"/>
    <property type="match status" value="1"/>
</dbReference>
<dbReference type="AlphaFoldDB" id="A0A2N5U337"/>
<dbReference type="FunFam" id="3.30.559.10:FF:000003">
    <property type="entry name" value="Acetyltransferase component of pyruvate dehydrogenase complex"/>
    <property type="match status" value="1"/>
</dbReference>
<organism evidence="10 11">
    <name type="scientific">Puccinia coronata f. sp. avenae</name>
    <dbReference type="NCBI Taxonomy" id="200324"/>
    <lineage>
        <taxon>Eukaryota</taxon>
        <taxon>Fungi</taxon>
        <taxon>Dikarya</taxon>
        <taxon>Basidiomycota</taxon>
        <taxon>Pucciniomycotina</taxon>
        <taxon>Pucciniomycetes</taxon>
        <taxon>Pucciniales</taxon>
        <taxon>Pucciniaceae</taxon>
        <taxon>Puccinia</taxon>
    </lineage>
</organism>
<name>A0A2N5U337_9BASI</name>
<evidence type="ECO:0000313" key="11">
    <source>
        <dbReference type="Proteomes" id="UP000235392"/>
    </source>
</evidence>
<dbReference type="NCBIfam" id="TIGR01349">
    <property type="entry name" value="PDHac_trf_mito"/>
    <property type="match status" value="1"/>
</dbReference>
<dbReference type="SUPFAM" id="SSF52777">
    <property type="entry name" value="CoA-dependent acyltransferases"/>
    <property type="match status" value="1"/>
</dbReference>
<comment type="subcellular location">
    <subcellularLocation>
        <location evidence="6">Mitochondrion</location>
    </subcellularLocation>
</comment>
<feature type="domain" description="Peripheral subunit-binding (PSBD)" evidence="9">
    <location>
        <begin position="281"/>
        <end position="318"/>
    </location>
</feature>
<dbReference type="InterPro" id="IPR023213">
    <property type="entry name" value="CAT-like_dom_sf"/>
</dbReference>
<dbReference type="FunFam" id="2.40.50.100:FF:000010">
    <property type="entry name" value="Acetyltransferase component of pyruvate dehydrogenase complex"/>
    <property type="match status" value="1"/>
</dbReference>
<comment type="catalytic activity">
    <reaction evidence="6">
        <text>N(6)-[(R)-dihydrolipoyl]-L-lysyl-[protein] + acetyl-CoA = N(6)-[(R)-S(8)-acetyldihydrolipoyl]-L-lysyl-[protein] + CoA</text>
        <dbReference type="Rhea" id="RHEA:17017"/>
        <dbReference type="Rhea" id="RHEA-COMP:10475"/>
        <dbReference type="Rhea" id="RHEA-COMP:10478"/>
        <dbReference type="ChEBI" id="CHEBI:57287"/>
        <dbReference type="ChEBI" id="CHEBI:57288"/>
        <dbReference type="ChEBI" id="CHEBI:83100"/>
        <dbReference type="ChEBI" id="CHEBI:83111"/>
        <dbReference type="EC" id="2.3.1.12"/>
    </reaction>
</comment>
<dbReference type="Pfam" id="PF02817">
    <property type="entry name" value="E3_binding"/>
    <property type="match status" value="1"/>
</dbReference>